<accession>A0ABQ5HUJ6</accession>
<organism evidence="2 3">
    <name type="scientific">Tanacetum coccineum</name>
    <dbReference type="NCBI Taxonomy" id="301880"/>
    <lineage>
        <taxon>Eukaryota</taxon>
        <taxon>Viridiplantae</taxon>
        <taxon>Streptophyta</taxon>
        <taxon>Embryophyta</taxon>
        <taxon>Tracheophyta</taxon>
        <taxon>Spermatophyta</taxon>
        <taxon>Magnoliopsida</taxon>
        <taxon>eudicotyledons</taxon>
        <taxon>Gunneridae</taxon>
        <taxon>Pentapetalae</taxon>
        <taxon>asterids</taxon>
        <taxon>campanulids</taxon>
        <taxon>Asterales</taxon>
        <taxon>Asteraceae</taxon>
        <taxon>Asteroideae</taxon>
        <taxon>Anthemideae</taxon>
        <taxon>Anthemidinae</taxon>
        <taxon>Tanacetum</taxon>
    </lineage>
</organism>
<sequence>MLATSEHLTYGEIVLIATVDGHKKSITEASARRHLKLADTDGISTLPTTEIFEQLALMGVKVQHAFLGPNTTHLLLKTILTNYKNISITYRTTRTRSRRMGIRIPQSNVLPHVADEAITKEMHDGLGRATTTASSLEAEQGSGNISKTQTKATPSRLSSPRTSSESGPGCHFTMGASPAQARPERLSNLPNEPPLGEDKVTALEDELRSTKEVYNKSLITLTKKVKKLENKFKLKRRSTTVNSLEDEEASLDIKDPSKQGSMIEEIDQDKNVNLVKSSKQGEAHETAEHGMESDVVFSTASPQNDDDENNLLLKHWSNIKRSFFRVVKDKGKAIINQEQEMIWFENRLGIAKSSWNERERIDSFFVAEVRRTWVLFKSNLLKKKRKRRKCEEFSKSSEERESQKEDIILEQVFERKSRKHNGRVKRKGCKSE</sequence>
<evidence type="ECO:0000313" key="3">
    <source>
        <dbReference type="Proteomes" id="UP001151760"/>
    </source>
</evidence>
<name>A0ABQ5HUJ6_9ASTR</name>
<reference evidence="2" key="2">
    <citation type="submission" date="2022-01" db="EMBL/GenBank/DDBJ databases">
        <authorList>
            <person name="Yamashiro T."/>
            <person name="Shiraishi A."/>
            <person name="Satake H."/>
            <person name="Nakayama K."/>
        </authorList>
    </citation>
    <scope>NUCLEOTIDE SEQUENCE</scope>
</reference>
<protein>
    <submittedName>
        <fullName evidence="2">Uncharacterized protein</fullName>
    </submittedName>
</protein>
<dbReference type="Proteomes" id="UP001151760">
    <property type="component" value="Unassembled WGS sequence"/>
</dbReference>
<gene>
    <name evidence="2" type="ORF">Tco_1080361</name>
</gene>
<proteinExistence type="predicted"/>
<feature type="compositionally biased region" description="Polar residues" evidence="1">
    <location>
        <begin position="129"/>
        <end position="152"/>
    </location>
</feature>
<keyword evidence="3" id="KW-1185">Reference proteome</keyword>
<comment type="caution">
    <text evidence="2">The sequence shown here is derived from an EMBL/GenBank/DDBJ whole genome shotgun (WGS) entry which is preliminary data.</text>
</comment>
<evidence type="ECO:0000313" key="2">
    <source>
        <dbReference type="EMBL" id="GJT91516.1"/>
    </source>
</evidence>
<reference evidence="2" key="1">
    <citation type="journal article" date="2022" name="Int. J. Mol. Sci.">
        <title>Draft Genome of Tanacetum Coccineum: Genomic Comparison of Closely Related Tanacetum-Family Plants.</title>
        <authorList>
            <person name="Yamashiro T."/>
            <person name="Shiraishi A."/>
            <person name="Nakayama K."/>
            <person name="Satake H."/>
        </authorList>
    </citation>
    <scope>NUCLEOTIDE SEQUENCE</scope>
</reference>
<evidence type="ECO:0000256" key="1">
    <source>
        <dbReference type="SAM" id="MobiDB-lite"/>
    </source>
</evidence>
<feature type="compositionally biased region" description="Low complexity" evidence="1">
    <location>
        <begin position="153"/>
        <end position="166"/>
    </location>
</feature>
<dbReference type="EMBL" id="BQNB010020026">
    <property type="protein sequence ID" value="GJT91516.1"/>
    <property type="molecule type" value="Genomic_DNA"/>
</dbReference>
<feature type="region of interest" description="Disordered" evidence="1">
    <location>
        <begin position="128"/>
        <end position="197"/>
    </location>
</feature>